<evidence type="ECO:0000256" key="2">
    <source>
        <dbReference type="ARBA" id="ARBA00004370"/>
    </source>
</evidence>
<keyword evidence="10 11" id="KW-0472">Membrane</keyword>
<evidence type="ECO:0000256" key="6">
    <source>
        <dbReference type="ARBA" id="ARBA00022692"/>
    </source>
</evidence>
<evidence type="ECO:0000313" key="15">
    <source>
        <dbReference type="Proteomes" id="UP000186819"/>
    </source>
</evidence>
<dbReference type="InterPro" id="IPR013727">
    <property type="entry name" value="2CSK_N"/>
</dbReference>
<feature type="transmembrane region" description="Helical" evidence="11">
    <location>
        <begin position="14"/>
        <end position="34"/>
    </location>
</feature>
<comment type="subcellular location">
    <subcellularLocation>
        <location evidence="2">Membrane</location>
    </subcellularLocation>
</comment>
<dbReference type="RefSeq" id="WP_076602475.1">
    <property type="nucleotide sequence ID" value="NZ_FTMD01000007.1"/>
</dbReference>
<gene>
    <name evidence="14" type="ORF">SAMN05421829_107193</name>
</gene>
<dbReference type="InterPro" id="IPR036097">
    <property type="entry name" value="HisK_dim/P_sf"/>
</dbReference>
<evidence type="ECO:0000256" key="11">
    <source>
        <dbReference type="SAM" id="Phobius"/>
    </source>
</evidence>
<keyword evidence="5" id="KW-0808">Transferase</keyword>
<dbReference type="SUPFAM" id="SSF47384">
    <property type="entry name" value="Homodimeric domain of signal transducing histidine kinase"/>
    <property type="match status" value="1"/>
</dbReference>
<organism evidence="14 15">
    <name type="scientific">Aromatoleum tolulyticum</name>
    <dbReference type="NCBI Taxonomy" id="34027"/>
    <lineage>
        <taxon>Bacteria</taxon>
        <taxon>Pseudomonadati</taxon>
        <taxon>Pseudomonadota</taxon>
        <taxon>Betaproteobacteria</taxon>
        <taxon>Rhodocyclales</taxon>
        <taxon>Rhodocyclaceae</taxon>
        <taxon>Aromatoleum</taxon>
    </lineage>
</organism>
<reference evidence="15" key="1">
    <citation type="submission" date="2017-01" db="EMBL/GenBank/DDBJ databases">
        <authorList>
            <person name="Varghese N."/>
            <person name="Submissions S."/>
        </authorList>
    </citation>
    <scope>NUCLEOTIDE SEQUENCE [LARGE SCALE GENOMIC DNA]</scope>
    <source>
        <strain evidence="15">ATCC 51758</strain>
    </source>
</reference>
<dbReference type="SMART" id="SM00387">
    <property type="entry name" value="HATPase_c"/>
    <property type="match status" value="1"/>
</dbReference>
<evidence type="ECO:0000256" key="9">
    <source>
        <dbReference type="ARBA" id="ARBA00023012"/>
    </source>
</evidence>
<name>A0A1N6WBP2_9RHOO</name>
<dbReference type="InterPro" id="IPR004358">
    <property type="entry name" value="Sig_transdc_His_kin-like_C"/>
</dbReference>
<accession>A0A1N6WBP2</accession>
<dbReference type="EC" id="2.7.13.3" evidence="3"/>
<dbReference type="GO" id="GO:0005886">
    <property type="term" value="C:plasma membrane"/>
    <property type="evidence" value="ECO:0007669"/>
    <property type="project" value="TreeGrafter"/>
</dbReference>
<dbReference type="Gene3D" id="1.10.287.130">
    <property type="match status" value="1"/>
</dbReference>
<dbReference type="PROSITE" id="PS50885">
    <property type="entry name" value="HAMP"/>
    <property type="match status" value="1"/>
</dbReference>
<keyword evidence="6 11" id="KW-0812">Transmembrane</keyword>
<feature type="domain" description="Histidine kinase" evidence="12">
    <location>
        <begin position="248"/>
        <end position="463"/>
    </location>
</feature>
<dbReference type="PROSITE" id="PS50109">
    <property type="entry name" value="HIS_KIN"/>
    <property type="match status" value="1"/>
</dbReference>
<dbReference type="STRING" id="34027.SAMN05421829_107193"/>
<evidence type="ECO:0000313" key="14">
    <source>
        <dbReference type="EMBL" id="SIQ87375.1"/>
    </source>
</evidence>
<dbReference type="AlphaFoldDB" id="A0A1N6WBP2"/>
<dbReference type="PANTHER" id="PTHR45436:SF1">
    <property type="entry name" value="SENSOR PROTEIN QSEC"/>
    <property type="match status" value="1"/>
</dbReference>
<dbReference type="InterPro" id="IPR003594">
    <property type="entry name" value="HATPase_dom"/>
</dbReference>
<keyword evidence="9" id="KW-0902">Two-component regulatory system</keyword>
<sequence length="469" mass="50754">MRASLSLRGRVARWLLPPLLILLAINAVLSWLGARQAVNRAYDRSLTASIRAIAEQVHSLEGEITVDVPYSAFEVFEAGVQERIFYAVFAPDGRLVTGYEDLLAPRAPAEDGTLLLAEMPYRGEEVRIGAMKKRLYDPALAGGDAVTIVFAETTESRIALARELFFDSLRRQLLLVGLGALMLALALGSAFRPLVELRDAVQRRAEDDLTPVPTGNVPSEVQPLIGAINHHMERLSAMLAARRRFLADAAHQIRTPLAVLSTQAEFGARQGDPGEMRRIFESLLTTIRSTRRMADQMLSLSRAEPANGLIQEQAPVDLTAIAREVALELVPVALKKHIELAFEETGAAPMTGNAAMLRELVANLVDNAIRYSPPDTQVVVATGTADGHVVLAVSDEGPGIPLAERDKVFQRFYRILGQGGPDGSGLGLAIVREIALAHGGEVRLADAPGGRGLQVEVEFPRRADEVAQA</sequence>
<dbReference type="CDD" id="cd00082">
    <property type="entry name" value="HisKA"/>
    <property type="match status" value="1"/>
</dbReference>
<dbReference type="EMBL" id="FTMD01000007">
    <property type="protein sequence ID" value="SIQ87375.1"/>
    <property type="molecule type" value="Genomic_DNA"/>
</dbReference>
<dbReference type="Pfam" id="PF00512">
    <property type="entry name" value="HisKA"/>
    <property type="match status" value="1"/>
</dbReference>
<evidence type="ECO:0000256" key="3">
    <source>
        <dbReference type="ARBA" id="ARBA00012438"/>
    </source>
</evidence>
<evidence type="ECO:0000259" key="12">
    <source>
        <dbReference type="PROSITE" id="PS50109"/>
    </source>
</evidence>
<dbReference type="InterPro" id="IPR003660">
    <property type="entry name" value="HAMP_dom"/>
</dbReference>
<dbReference type="PRINTS" id="PR00344">
    <property type="entry name" value="BCTRLSENSOR"/>
</dbReference>
<evidence type="ECO:0000256" key="8">
    <source>
        <dbReference type="ARBA" id="ARBA00022989"/>
    </source>
</evidence>
<dbReference type="SMART" id="SM00388">
    <property type="entry name" value="HisKA"/>
    <property type="match status" value="1"/>
</dbReference>
<dbReference type="InterPro" id="IPR003661">
    <property type="entry name" value="HisK_dim/P_dom"/>
</dbReference>
<dbReference type="PANTHER" id="PTHR45436">
    <property type="entry name" value="SENSOR HISTIDINE KINASE YKOH"/>
    <property type="match status" value="1"/>
</dbReference>
<dbReference type="CDD" id="cd00075">
    <property type="entry name" value="HATPase"/>
    <property type="match status" value="1"/>
</dbReference>
<evidence type="ECO:0000256" key="1">
    <source>
        <dbReference type="ARBA" id="ARBA00000085"/>
    </source>
</evidence>
<evidence type="ECO:0000256" key="4">
    <source>
        <dbReference type="ARBA" id="ARBA00022553"/>
    </source>
</evidence>
<dbReference type="SUPFAM" id="SSF55874">
    <property type="entry name" value="ATPase domain of HSP90 chaperone/DNA topoisomerase II/histidine kinase"/>
    <property type="match status" value="1"/>
</dbReference>
<dbReference type="InterPro" id="IPR036890">
    <property type="entry name" value="HATPase_C_sf"/>
</dbReference>
<dbReference type="Pfam" id="PF02518">
    <property type="entry name" value="HATPase_c"/>
    <property type="match status" value="1"/>
</dbReference>
<keyword evidence="8 11" id="KW-1133">Transmembrane helix</keyword>
<keyword evidence="15" id="KW-1185">Reference proteome</keyword>
<keyword evidence="7 14" id="KW-0418">Kinase</keyword>
<dbReference type="Pfam" id="PF08521">
    <property type="entry name" value="2CSK_N"/>
    <property type="match status" value="1"/>
</dbReference>
<comment type="catalytic activity">
    <reaction evidence="1">
        <text>ATP + protein L-histidine = ADP + protein N-phospho-L-histidine.</text>
        <dbReference type="EC" id="2.7.13.3"/>
    </reaction>
</comment>
<dbReference type="GO" id="GO:0000155">
    <property type="term" value="F:phosphorelay sensor kinase activity"/>
    <property type="evidence" value="ECO:0007669"/>
    <property type="project" value="InterPro"/>
</dbReference>
<dbReference type="InterPro" id="IPR050428">
    <property type="entry name" value="TCS_sensor_his_kinase"/>
</dbReference>
<feature type="domain" description="HAMP" evidence="13">
    <location>
        <begin position="188"/>
        <end position="240"/>
    </location>
</feature>
<dbReference type="Gene3D" id="3.30.565.10">
    <property type="entry name" value="Histidine kinase-like ATPase, C-terminal domain"/>
    <property type="match status" value="1"/>
</dbReference>
<dbReference type="Pfam" id="PF00672">
    <property type="entry name" value="HAMP"/>
    <property type="match status" value="1"/>
</dbReference>
<dbReference type="SMART" id="SM00304">
    <property type="entry name" value="HAMP"/>
    <property type="match status" value="1"/>
</dbReference>
<evidence type="ECO:0000256" key="5">
    <source>
        <dbReference type="ARBA" id="ARBA00022679"/>
    </source>
</evidence>
<dbReference type="InterPro" id="IPR005467">
    <property type="entry name" value="His_kinase_dom"/>
</dbReference>
<evidence type="ECO:0000256" key="10">
    <source>
        <dbReference type="ARBA" id="ARBA00023136"/>
    </source>
</evidence>
<dbReference type="Proteomes" id="UP000186819">
    <property type="component" value="Unassembled WGS sequence"/>
</dbReference>
<protein>
    <recommendedName>
        <fullName evidence="3">histidine kinase</fullName>
        <ecNumber evidence="3">2.7.13.3</ecNumber>
    </recommendedName>
</protein>
<proteinExistence type="predicted"/>
<evidence type="ECO:0000256" key="7">
    <source>
        <dbReference type="ARBA" id="ARBA00022777"/>
    </source>
</evidence>
<keyword evidence="4" id="KW-0597">Phosphoprotein</keyword>
<dbReference type="OrthoDB" id="8583694at2"/>
<feature type="transmembrane region" description="Helical" evidence="11">
    <location>
        <begin position="173"/>
        <end position="195"/>
    </location>
</feature>
<evidence type="ECO:0000259" key="13">
    <source>
        <dbReference type="PROSITE" id="PS50885"/>
    </source>
</evidence>